<gene>
    <name evidence="2" type="ORF">LI90_3437</name>
</gene>
<comment type="caution">
    <text evidence="2">The sequence shown here is derived from an EMBL/GenBank/DDBJ whole genome shotgun (WGS) entry which is preliminary data.</text>
</comment>
<sequence>MEEIAAPGRRRVGSRRGHRLIPQGLGRLTKLFGPRALGAAERRLRVADPHPGQSHAAAPGEPALVRSRFSRARDLAAGKDVHISPAAVTCPVRLAGLTGARPTIQQTSPGLRTRQPTGPVTRHPCQRGAPGARLAWGGESSPAHDTPPGGSAQHAQAARRGPVRVAFPPRLSLRGAGLSGSADVAWERPCDLAGRLRLADAHHPRPGRDVPGRPAVPARPGPSSGRPSPESAAPAQPGARPAPQSSPGRSVGTPR</sequence>
<organism evidence="2 3">
    <name type="scientific">Carbonactinospora thermoautotrophica</name>
    <dbReference type="NCBI Taxonomy" id="1469144"/>
    <lineage>
        <taxon>Bacteria</taxon>
        <taxon>Bacillati</taxon>
        <taxon>Actinomycetota</taxon>
        <taxon>Actinomycetes</taxon>
        <taxon>Kitasatosporales</taxon>
        <taxon>Carbonactinosporaceae</taxon>
        <taxon>Carbonactinospora</taxon>
    </lineage>
</organism>
<protein>
    <submittedName>
        <fullName evidence="2">Uncharacterized protein</fullName>
    </submittedName>
</protein>
<keyword evidence="3" id="KW-1185">Reference proteome</keyword>
<feature type="compositionally biased region" description="Low complexity" evidence="1">
    <location>
        <begin position="212"/>
        <end position="248"/>
    </location>
</feature>
<feature type="region of interest" description="Disordered" evidence="1">
    <location>
        <begin position="201"/>
        <end position="255"/>
    </location>
</feature>
<feature type="compositionally biased region" description="Polar residues" evidence="1">
    <location>
        <begin position="103"/>
        <end position="118"/>
    </location>
</feature>
<evidence type="ECO:0000313" key="3">
    <source>
        <dbReference type="Proteomes" id="UP000070188"/>
    </source>
</evidence>
<feature type="compositionally biased region" description="Basic and acidic residues" evidence="1">
    <location>
        <begin position="201"/>
        <end position="211"/>
    </location>
</feature>
<evidence type="ECO:0000256" key="1">
    <source>
        <dbReference type="SAM" id="MobiDB-lite"/>
    </source>
</evidence>
<dbReference type="Proteomes" id="UP000070188">
    <property type="component" value="Unassembled WGS sequence"/>
</dbReference>
<feature type="region of interest" description="Disordered" evidence="1">
    <location>
        <begin position="45"/>
        <end position="64"/>
    </location>
</feature>
<feature type="region of interest" description="Disordered" evidence="1">
    <location>
        <begin position="102"/>
        <end position="161"/>
    </location>
</feature>
<proteinExistence type="predicted"/>
<dbReference type="PATRIC" id="fig|1469144.10.peg.3689"/>
<accession>A0A132MX49</accession>
<name>A0A132MX49_9ACTN</name>
<evidence type="ECO:0000313" key="2">
    <source>
        <dbReference type="EMBL" id="KWX02394.1"/>
    </source>
</evidence>
<reference evidence="3" key="1">
    <citation type="submission" date="2015-04" db="EMBL/GenBank/DDBJ databases">
        <title>Physiological reanalysis, assessment of diazotrophy, and genome sequences of multiple isolates of Streptomyces thermoautotrophicus.</title>
        <authorList>
            <person name="MacKellar D.C."/>
            <person name="Lieber L."/>
            <person name="Norman J."/>
            <person name="Bolger A."/>
            <person name="Tobin C."/>
            <person name="Murray J.W."/>
            <person name="Chang R."/>
            <person name="Ford T."/>
            <person name="Nguyen P.Q."/>
            <person name="Woodward J."/>
            <person name="Permingeat H."/>
            <person name="Joshi N.S."/>
            <person name="Silver P.A."/>
            <person name="Usadel B."/>
            <person name="Rutherford A.W."/>
            <person name="Friesen M."/>
            <person name="Prell J."/>
        </authorList>
    </citation>
    <scope>NUCLEOTIDE SEQUENCE [LARGE SCALE GENOMIC DNA]</scope>
    <source>
        <strain evidence="3">H1</strain>
    </source>
</reference>
<dbReference type="AlphaFoldDB" id="A0A132MX49"/>
<dbReference type="EMBL" id="LAXD01000001">
    <property type="protein sequence ID" value="KWX02394.1"/>
    <property type="molecule type" value="Genomic_DNA"/>
</dbReference>
<dbReference type="STRING" id="1469144.LI90_3437"/>